<name>A0ABT5UW42_9VIBR</name>
<comment type="caution">
    <text evidence="6">The sequence shown here is derived from an EMBL/GenBank/DDBJ whole genome shotgun (WGS) entry which is preliminary data.</text>
</comment>
<comment type="subcellular location">
    <subcellularLocation>
        <location evidence="1">Membrane</location>
        <topology evidence="1">Multi-pass membrane protein</topology>
    </subcellularLocation>
</comment>
<sequence length="120" mass="13093">MKIHTLSAVLSLIFLASGIAKLASLEFEMAAFARWGYALWFMYVIGLLEVMGGIGLLLQRLAGLSSIGLALLMIGALATHLQHAEWGMLAVASIILLLTLTRVWLGRAQLSRMISHIFAR</sequence>
<dbReference type="InterPro" id="IPR032808">
    <property type="entry name" value="DoxX"/>
</dbReference>
<feature type="transmembrane region" description="Helical" evidence="5">
    <location>
        <begin position="86"/>
        <end position="105"/>
    </location>
</feature>
<keyword evidence="2 5" id="KW-0812">Transmembrane</keyword>
<evidence type="ECO:0000256" key="4">
    <source>
        <dbReference type="ARBA" id="ARBA00023136"/>
    </source>
</evidence>
<feature type="transmembrane region" description="Helical" evidence="5">
    <location>
        <begin position="61"/>
        <end position="80"/>
    </location>
</feature>
<dbReference type="Pfam" id="PF13564">
    <property type="entry name" value="DoxX_2"/>
    <property type="match status" value="1"/>
</dbReference>
<evidence type="ECO:0000256" key="2">
    <source>
        <dbReference type="ARBA" id="ARBA00022692"/>
    </source>
</evidence>
<dbReference type="Proteomes" id="UP001216189">
    <property type="component" value="Unassembled WGS sequence"/>
</dbReference>
<proteinExistence type="predicted"/>
<evidence type="ECO:0000256" key="1">
    <source>
        <dbReference type="ARBA" id="ARBA00004141"/>
    </source>
</evidence>
<organism evidence="6 7">
    <name type="scientific">Vibrio chanodichtyis</name>
    <dbReference type="NCBI Taxonomy" id="3027932"/>
    <lineage>
        <taxon>Bacteria</taxon>
        <taxon>Pseudomonadati</taxon>
        <taxon>Pseudomonadota</taxon>
        <taxon>Gammaproteobacteria</taxon>
        <taxon>Vibrionales</taxon>
        <taxon>Vibrionaceae</taxon>
        <taxon>Vibrio</taxon>
    </lineage>
</organism>
<evidence type="ECO:0000313" key="7">
    <source>
        <dbReference type="Proteomes" id="UP001216189"/>
    </source>
</evidence>
<evidence type="ECO:0000256" key="5">
    <source>
        <dbReference type="SAM" id="Phobius"/>
    </source>
</evidence>
<accession>A0ABT5UW42</accession>
<feature type="transmembrane region" description="Helical" evidence="5">
    <location>
        <begin position="34"/>
        <end position="54"/>
    </location>
</feature>
<protein>
    <submittedName>
        <fullName evidence="6">DoxX family protein</fullName>
    </submittedName>
</protein>
<gene>
    <name evidence="6" type="ORF">PUN32_01260</name>
</gene>
<dbReference type="EMBL" id="JARBFT010000001">
    <property type="protein sequence ID" value="MDE1513640.1"/>
    <property type="molecule type" value="Genomic_DNA"/>
</dbReference>
<reference evidence="6 7" key="1">
    <citation type="submission" date="2023-02" db="EMBL/GenBank/DDBJ databases">
        <title>Vibrio intestini sp. nov., a close relative of Vibrio cholerae isolated from the intestine of Healthy Culter dabryi.</title>
        <authorList>
            <person name="Wu N."/>
        </authorList>
    </citation>
    <scope>NUCLEOTIDE SEQUENCE [LARGE SCALE GENOMIC DNA]</scope>
    <source>
        <strain evidence="6 7">DSL-7</strain>
    </source>
</reference>
<evidence type="ECO:0000256" key="3">
    <source>
        <dbReference type="ARBA" id="ARBA00022989"/>
    </source>
</evidence>
<evidence type="ECO:0000313" key="6">
    <source>
        <dbReference type="EMBL" id="MDE1513640.1"/>
    </source>
</evidence>
<keyword evidence="4 5" id="KW-0472">Membrane</keyword>
<keyword evidence="7" id="KW-1185">Reference proteome</keyword>
<dbReference type="RefSeq" id="WP_274721395.1">
    <property type="nucleotide sequence ID" value="NZ_JARBFT010000001.1"/>
</dbReference>
<keyword evidence="3 5" id="KW-1133">Transmembrane helix</keyword>